<keyword evidence="3" id="KW-1185">Reference proteome</keyword>
<comment type="caution">
    <text evidence="2">The sequence shown here is derived from an EMBL/GenBank/DDBJ whole genome shotgun (WGS) entry which is preliminary data.</text>
</comment>
<dbReference type="PANTHER" id="PTHR43802">
    <property type="entry name" value="ENOYL-COA HYDRATASE"/>
    <property type="match status" value="1"/>
</dbReference>
<dbReference type="EMBL" id="BMDW01000002">
    <property type="protein sequence ID" value="GGA37406.1"/>
    <property type="molecule type" value="Genomic_DNA"/>
</dbReference>
<dbReference type="Proteomes" id="UP000618591">
    <property type="component" value="Unassembled WGS sequence"/>
</dbReference>
<dbReference type="PANTHER" id="PTHR43802:SF1">
    <property type="entry name" value="IP11341P-RELATED"/>
    <property type="match status" value="1"/>
</dbReference>
<dbReference type="Pfam" id="PF00378">
    <property type="entry name" value="ECH_1"/>
    <property type="match status" value="1"/>
</dbReference>
<dbReference type="RefSeq" id="WP_188445194.1">
    <property type="nucleotide sequence ID" value="NZ_BMDW01000002.1"/>
</dbReference>
<comment type="similarity">
    <text evidence="1">Belongs to the enoyl-CoA hydratase/isomerase family.</text>
</comment>
<evidence type="ECO:0000256" key="1">
    <source>
        <dbReference type="ARBA" id="ARBA00005254"/>
    </source>
</evidence>
<dbReference type="SUPFAM" id="SSF52096">
    <property type="entry name" value="ClpP/crotonase"/>
    <property type="match status" value="1"/>
</dbReference>
<evidence type="ECO:0000313" key="3">
    <source>
        <dbReference type="Proteomes" id="UP000618591"/>
    </source>
</evidence>
<dbReference type="CDD" id="cd06558">
    <property type="entry name" value="crotonase-like"/>
    <property type="match status" value="1"/>
</dbReference>
<evidence type="ECO:0008006" key="4">
    <source>
        <dbReference type="Google" id="ProtNLM"/>
    </source>
</evidence>
<dbReference type="InterPro" id="IPR029045">
    <property type="entry name" value="ClpP/crotonase-like_dom_sf"/>
</dbReference>
<name>A0ABQ1G5Y3_9SPHN</name>
<sequence>MTDAPHLLVSDEGAILIATFNRPEKLNAMSTQLMRTLGETVAQFRDTPGYKVMLIRSTGRYFSSGADLKDPESSTALPPSTASGIREMHRRLPTDMRRIWDEIEHIEKPFVVAHQGTCVGGSLEMSLSCDFRLAAESARYAFPEGKFGVLPATNGVSRLTRIVGPHWARMLIMANLSADAREAWNMGLVHKVFPDATFDADVMAFCRHLADQHGEQMGAAKIAIELAADLGAAQAAAVERMANSALMLNPDYQAIMRAHVAGIGSKR</sequence>
<accession>A0ABQ1G5Y3</accession>
<gene>
    <name evidence="2" type="ORF">GCM10011395_04640</name>
</gene>
<protein>
    <recommendedName>
        <fullName evidence="4">Enoyl-CoA hydratase/carnithine racemase</fullName>
    </recommendedName>
</protein>
<evidence type="ECO:0000313" key="2">
    <source>
        <dbReference type="EMBL" id="GGA37406.1"/>
    </source>
</evidence>
<dbReference type="InterPro" id="IPR001753">
    <property type="entry name" value="Enoyl-CoA_hydra/iso"/>
</dbReference>
<reference evidence="3" key="1">
    <citation type="journal article" date="2019" name="Int. J. Syst. Evol. Microbiol.">
        <title>The Global Catalogue of Microorganisms (GCM) 10K type strain sequencing project: providing services to taxonomists for standard genome sequencing and annotation.</title>
        <authorList>
            <consortium name="The Broad Institute Genomics Platform"/>
            <consortium name="The Broad Institute Genome Sequencing Center for Infectious Disease"/>
            <person name="Wu L."/>
            <person name="Ma J."/>
        </authorList>
    </citation>
    <scope>NUCLEOTIDE SEQUENCE [LARGE SCALE GENOMIC DNA]</scope>
    <source>
        <strain evidence="3">CGMCC 1.10106</strain>
    </source>
</reference>
<dbReference type="Gene3D" id="3.90.226.10">
    <property type="entry name" value="2-enoyl-CoA Hydratase, Chain A, domain 1"/>
    <property type="match status" value="1"/>
</dbReference>
<proteinExistence type="inferred from homology"/>
<organism evidence="2 3">
    <name type="scientific">Sphingomonas psychrolutea</name>
    <dbReference type="NCBI Taxonomy" id="1259676"/>
    <lineage>
        <taxon>Bacteria</taxon>
        <taxon>Pseudomonadati</taxon>
        <taxon>Pseudomonadota</taxon>
        <taxon>Alphaproteobacteria</taxon>
        <taxon>Sphingomonadales</taxon>
        <taxon>Sphingomonadaceae</taxon>
        <taxon>Sphingomonas</taxon>
    </lineage>
</organism>